<reference evidence="2 3" key="1">
    <citation type="submission" date="2016-10" db="EMBL/GenBank/DDBJ databases">
        <authorList>
            <person name="de Groot N.N."/>
        </authorList>
    </citation>
    <scope>NUCLEOTIDE SEQUENCE [LARGE SCALE GENOMIC DNA]</scope>
    <source>
        <strain evidence="2 3">DSM 20678</strain>
    </source>
</reference>
<dbReference type="Pfam" id="PF08000">
    <property type="entry name" value="bPH_1"/>
    <property type="match status" value="1"/>
</dbReference>
<dbReference type="AlphaFoldDB" id="A0A1I5UYA6"/>
<dbReference type="OrthoDB" id="9803613at2"/>
<feature type="domain" description="Bacterial Pleckstrin homology" evidence="1">
    <location>
        <begin position="9"/>
        <end position="121"/>
    </location>
</feature>
<dbReference type="InterPro" id="IPR037063">
    <property type="entry name" value="PHb_sf"/>
</dbReference>
<evidence type="ECO:0000313" key="3">
    <source>
        <dbReference type="Proteomes" id="UP000198577"/>
    </source>
</evidence>
<dbReference type="InterPro" id="IPR012544">
    <property type="entry name" value="PHb"/>
</dbReference>
<dbReference type="Proteomes" id="UP000198577">
    <property type="component" value="Unassembled WGS sequence"/>
</dbReference>
<organism evidence="2 3">
    <name type="scientific">Caldicoprobacter faecalis</name>
    <dbReference type="NCBI Taxonomy" id="937334"/>
    <lineage>
        <taxon>Bacteria</taxon>
        <taxon>Bacillati</taxon>
        <taxon>Bacillota</taxon>
        <taxon>Clostridia</taxon>
        <taxon>Caldicoprobacterales</taxon>
        <taxon>Caldicoprobacteraceae</taxon>
        <taxon>Caldicoprobacter</taxon>
    </lineage>
</organism>
<evidence type="ECO:0000313" key="2">
    <source>
        <dbReference type="EMBL" id="SFQ00255.1"/>
    </source>
</evidence>
<dbReference type="EMBL" id="FOXR01000009">
    <property type="protein sequence ID" value="SFQ00255.1"/>
    <property type="molecule type" value="Genomic_DNA"/>
</dbReference>
<dbReference type="RefSeq" id="WP_025747825.1">
    <property type="nucleotide sequence ID" value="NZ_FOXR01000009.1"/>
</dbReference>
<sequence length="123" mass="13771">MIDFKNGWFKLSPISKAEGEKAVAPLLIDDEEVIAAFQSVRDKLIFTNKRIIAVNVQGLTGTKVDYTSIPYSRIQAFSVETAGVFDRDCELEIYVSAIGKVKFELRGSFDIRAFSRAIGKYIL</sequence>
<dbReference type="CDD" id="cd13225">
    <property type="entry name" value="PH-like_bacteria"/>
    <property type="match status" value="1"/>
</dbReference>
<dbReference type="PANTHER" id="PTHR35796:SF3">
    <property type="entry name" value="BHLH DOMAIN-CONTAINING PROTEIN"/>
    <property type="match status" value="1"/>
</dbReference>
<evidence type="ECO:0000259" key="1">
    <source>
        <dbReference type="Pfam" id="PF08000"/>
    </source>
</evidence>
<protein>
    <submittedName>
        <fullName evidence="2">PH domain-containing protein</fullName>
    </submittedName>
</protein>
<dbReference type="Gene3D" id="2.30.29.50">
    <property type="entry name" value="Bacterial Pleckstrin homology domain"/>
    <property type="match status" value="1"/>
</dbReference>
<keyword evidence="3" id="KW-1185">Reference proteome</keyword>
<accession>A0A1I5UYA6</accession>
<dbReference type="SUPFAM" id="SSF50729">
    <property type="entry name" value="PH domain-like"/>
    <property type="match status" value="1"/>
</dbReference>
<proteinExistence type="predicted"/>
<gene>
    <name evidence="2" type="ORF">SAMN05444406_10916</name>
</gene>
<dbReference type="STRING" id="937334.SAMN05444406_10916"/>
<dbReference type="PANTHER" id="PTHR35796">
    <property type="entry name" value="HYPOTHETICAL CYTOSOLIC PROTEIN"/>
    <property type="match status" value="1"/>
</dbReference>
<name>A0A1I5UYA6_9FIRM</name>